<sequence length="444" mass="47654">MGDVLGLLNIKSIKRLILLILFIAGSGCSCAAYAVDGCPVDGINFTCVPFQASPWRYLAGLSSGNGTGQWYSTPQDAYAGLVAWYRPNCPYTVSPLSAFVPNQFDADANEYASVVFSLSSTCTIDPGAQITAWVGGYRDVTCPAGSTFWTNNGFYRSPHVYCITRVSNTANASIELMWVSPSSNPPDSSIPNNALGAIVPSKIRGTNNVHYSTATLKAVVKTATGSPIAGAQVSILVDVTQSSGYHNHASGNRPKGILSSATIPISYEKIQIPGITDGNGEFQFNFTATDFASEHKMTASCTDRTCGQKGKNLVLTKIPSLIPLAANGQLYTLRGASSTHQSNHNFTSTAQDSLIELATRFRDQNGGTLLIVNDGSLPFGGLYDFTNNWANPHKAHRRGVVVDINNFTVRSIPFEHLCKDLGIFPSWEGGSHPHYHLWLIGQDG</sequence>
<dbReference type="Proteomes" id="UP001189663">
    <property type="component" value="Unassembled WGS sequence"/>
</dbReference>
<keyword evidence="3" id="KW-1185">Reference proteome</keyword>
<evidence type="ECO:0000313" key="3">
    <source>
        <dbReference type="Proteomes" id="UP001189663"/>
    </source>
</evidence>
<protein>
    <submittedName>
        <fullName evidence="2">Uncharacterized protein</fullName>
    </submittedName>
</protein>
<proteinExistence type="predicted"/>
<name>A0ABC8QB18_9RALS</name>
<dbReference type="InterPro" id="IPR013783">
    <property type="entry name" value="Ig-like_fold"/>
</dbReference>
<comment type="caution">
    <text evidence="2">The sequence shown here is derived from an EMBL/GenBank/DDBJ whole genome shotgun (WGS) entry which is preliminary data.</text>
</comment>
<dbReference type="EMBL" id="CATZAT010000003">
    <property type="protein sequence ID" value="CAJ0788863.1"/>
    <property type="molecule type" value="Genomic_DNA"/>
</dbReference>
<evidence type="ECO:0000313" key="2">
    <source>
        <dbReference type="EMBL" id="CAJ0788863.1"/>
    </source>
</evidence>
<gene>
    <name evidence="2" type="ORF">LMG18096_02171</name>
</gene>
<feature type="signal peptide" evidence="1">
    <location>
        <begin position="1"/>
        <end position="31"/>
    </location>
</feature>
<accession>A0ABC8QB18</accession>
<organism evidence="2 3">
    <name type="scientific">Ralstonia holmesii</name>
    <dbReference type="NCBI Taxonomy" id="3058602"/>
    <lineage>
        <taxon>Bacteria</taxon>
        <taxon>Pseudomonadati</taxon>
        <taxon>Pseudomonadota</taxon>
        <taxon>Betaproteobacteria</taxon>
        <taxon>Burkholderiales</taxon>
        <taxon>Burkholderiaceae</taxon>
        <taxon>Ralstonia</taxon>
    </lineage>
</organism>
<evidence type="ECO:0000256" key="1">
    <source>
        <dbReference type="SAM" id="SignalP"/>
    </source>
</evidence>
<reference evidence="2 3" key="1">
    <citation type="submission" date="2023-07" db="EMBL/GenBank/DDBJ databases">
        <authorList>
            <person name="Peeters C."/>
        </authorList>
    </citation>
    <scope>NUCLEOTIDE SEQUENCE [LARGE SCALE GENOMIC DNA]</scope>
    <source>
        <strain evidence="2 3">LMG 18096</strain>
    </source>
</reference>
<dbReference type="Gene3D" id="2.60.40.10">
    <property type="entry name" value="Immunoglobulins"/>
    <property type="match status" value="1"/>
</dbReference>
<feature type="chain" id="PRO_5044846958" evidence="1">
    <location>
        <begin position="32"/>
        <end position="444"/>
    </location>
</feature>
<dbReference type="AlphaFoldDB" id="A0ABC8QB18"/>
<keyword evidence="1" id="KW-0732">Signal</keyword>